<feature type="domain" description="HipA-like C-terminal" evidence="3">
    <location>
        <begin position="145"/>
        <end position="309"/>
    </location>
</feature>
<dbReference type="EMBL" id="RYUY01000001">
    <property type="protein sequence ID" value="RYQ40744.1"/>
    <property type="molecule type" value="Genomic_DNA"/>
</dbReference>
<keyword evidence="2 4" id="KW-0418">Kinase</keyword>
<gene>
    <name evidence="4" type="ORF">PG2001B_0627</name>
</gene>
<evidence type="ECO:0000259" key="3">
    <source>
        <dbReference type="Pfam" id="PF07804"/>
    </source>
</evidence>
<dbReference type="GO" id="GO:0016301">
    <property type="term" value="F:kinase activity"/>
    <property type="evidence" value="ECO:0007669"/>
    <property type="project" value="UniProtKB-KW"/>
</dbReference>
<evidence type="ECO:0000256" key="1">
    <source>
        <dbReference type="ARBA" id="ARBA00022679"/>
    </source>
</evidence>
<protein>
    <submittedName>
        <fullName evidence="4">Protein kinase</fullName>
    </submittedName>
</protein>
<name>A0A4Q5AXP8_9BIFI</name>
<accession>A0A4Q5AXP8</accession>
<sequence>MRRSIIMNRTHETLIFDFDESTGHAVGTTTILDERRMPPEFTTHGKHALYARRVDAWWKGRAIPSTRDGINRVLADLRLSSTVELLNHTRGLSLSDQYWVREANDDVRWQDVNFFTNAFPEQLGYALLSERSSSHQFSFNAPDTSTGGDLPKRWAIGADGTRLLIKGGRTGQEPINELIATRLAARLHIPAVHYTLGEYDNRPVSICAEMLSYTEELISAWQALGTVKQNNRLSARDQWIAAAVAMGADAKQVSDATDDWLLIDWLMRNTDRHYNNFALIRDVETFQTRPAPVFDTGTSLWAGQLRITNADYRTRPFYVTTKSPTARRQLHLIRNWSRYDLDSLNDWPEEAAHHLRTYGLISDARIQLIRQALQERVEQAKQASVRRSPAA</sequence>
<evidence type="ECO:0000313" key="4">
    <source>
        <dbReference type="EMBL" id="RYQ40744.1"/>
    </source>
</evidence>
<comment type="caution">
    <text evidence="4">The sequence shown here is derived from an EMBL/GenBank/DDBJ whole genome shotgun (WGS) entry which is preliminary data.</text>
</comment>
<evidence type="ECO:0000313" key="5">
    <source>
        <dbReference type="Proteomes" id="UP000293208"/>
    </source>
</evidence>
<dbReference type="InterPro" id="IPR012893">
    <property type="entry name" value="HipA-like_C"/>
</dbReference>
<evidence type="ECO:0000256" key="2">
    <source>
        <dbReference type="ARBA" id="ARBA00022777"/>
    </source>
</evidence>
<organism evidence="4 5">
    <name type="scientific">Bifidobacterium pseudolongum subsp. globosum</name>
    <dbReference type="NCBI Taxonomy" id="1690"/>
    <lineage>
        <taxon>Bacteria</taxon>
        <taxon>Bacillati</taxon>
        <taxon>Actinomycetota</taxon>
        <taxon>Actinomycetes</taxon>
        <taxon>Bifidobacteriales</taxon>
        <taxon>Bifidobacteriaceae</taxon>
        <taxon>Bifidobacterium</taxon>
    </lineage>
</organism>
<dbReference type="Pfam" id="PF07804">
    <property type="entry name" value="HipA_C"/>
    <property type="match status" value="1"/>
</dbReference>
<dbReference type="AlphaFoldDB" id="A0A4Q5AXP8"/>
<dbReference type="Gene3D" id="1.10.1070.20">
    <property type="match status" value="1"/>
</dbReference>
<keyword evidence="1" id="KW-0808">Transferase</keyword>
<dbReference type="Proteomes" id="UP000293208">
    <property type="component" value="Unassembled WGS sequence"/>
</dbReference>
<proteinExistence type="predicted"/>
<reference evidence="4 5" key="1">
    <citation type="submission" date="2018-12" db="EMBL/GenBank/DDBJ databases">
        <title>Unveiling genomic diversity among members of the Bifidobacterium pseudolongum species, a widely distributed gut commensal of the animal kingdom.</title>
        <authorList>
            <person name="Lugli G.A."/>
            <person name="Duranti S."/>
            <person name="Albert K."/>
            <person name="Mancabelli L."/>
            <person name="Napoli S."/>
            <person name="Viappiani A."/>
            <person name="Anzalone R."/>
            <person name="Longhi G."/>
            <person name="Milani C."/>
            <person name="Turroni F."/>
            <person name="Alessandri G."/>
            <person name="Sela D.A."/>
            <person name="Van Sinderen D."/>
            <person name="Ventura M."/>
        </authorList>
    </citation>
    <scope>NUCLEOTIDE SEQUENCE [LARGE SCALE GENOMIC DNA]</scope>
    <source>
        <strain evidence="4 5">2001B</strain>
    </source>
</reference>